<evidence type="ECO:0000256" key="1">
    <source>
        <dbReference type="SAM" id="Phobius"/>
    </source>
</evidence>
<dbReference type="Pfam" id="PF05226">
    <property type="entry name" value="CHASE2"/>
    <property type="match status" value="1"/>
</dbReference>
<feature type="non-terminal residue" evidence="3">
    <location>
        <position position="313"/>
    </location>
</feature>
<dbReference type="InterPro" id="IPR007890">
    <property type="entry name" value="CHASE2"/>
</dbReference>
<feature type="transmembrane region" description="Helical" evidence="1">
    <location>
        <begin position="12"/>
        <end position="34"/>
    </location>
</feature>
<organism evidence="3">
    <name type="scientific">marine metagenome</name>
    <dbReference type="NCBI Taxonomy" id="408172"/>
    <lineage>
        <taxon>unclassified sequences</taxon>
        <taxon>metagenomes</taxon>
        <taxon>ecological metagenomes</taxon>
    </lineage>
</organism>
<keyword evidence="1" id="KW-0472">Membrane</keyword>
<feature type="domain" description="CHASE2" evidence="2">
    <location>
        <begin position="23"/>
        <end position="305"/>
    </location>
</feature>
<proteinExistence type="predicted"/>
<gene>
    <name evidence="3" type="ORF">METZ01_LOCUS51189</name>
</gene>
<dbReference type="AlphaFoldDB" id="A0A381S2K5"/>
<evidence type="ECO:0000313" key="3">
    <source>
        <dbReference type="EMBL" id="SUZ98335.1"/>
    </source>
</evidence>
<dbReference type="EMBL" id="UINC01002595">
    <property type="protein sequence ID" value="SUZ98335.1"/>
    <property type="molecule type" value="Genomic_DNA"/>
</dbReference>
<name>A0A381S2K5_9ZZZZ</name>
<keyword evidence="1" id="KW-0812">Transmembrane</keyword>
<accession>A0A381S2K5</accession>
<feature type="non-terminal residue" evidence="3">
    <location>
        <position position="1"/>
    </location>
</feature>
<reference evidence="3" key="1">
    <citation type="submission" date="2018-05" db="EMBL/GenBank/DDBJ databases">
        <authorList>
            <person name="Lanie J.A."/>
            <person name="Ng W.-L."/>
            <person name="Kazmierczak K.M."/>
            <person name="Andrzejewski T.M."/>
            <person name="Davidsen T.M."/>
            <person name="Wayne K.J."/>
            <person name="Tettelin H."/>
            <person name="Glass J.I."/>
            <person name="Rusch D."/>
            <person name="Podicherti R."/>
            <person name="Tsui H.-C.T."/>
            <person name="Winkler M.E."/>
        </authorList>
    </citation>
    <scope>NUCLEOTIDE SEQUENCE</scope>
</reference>
<keyword evidence="1" id="KW-1133">Transmembrane helix</keyword>
<protein>
    <recommendedName>
        <fullName evidence="2">CHASE2 domain-containing protein</fullName>
    </recommendedName>
</protein>
<sequence length="313" mass="35254">MESLKHYLIEKWVGLAITLSSILLISILHLFGIFDVLELKTYDFRFTNVRGPLTGWAASDSSYINMGTDIVLVEVDDEAYRLMPEQWPYPRGTVWGSVIRNLTQAGAKVIAFDIQFDAPETKSEYLHDFAEKINSEELKQLIPRHGDKILAEAIREARAYGTEVIIATKVASEASRQPPQYIANPHEEIMKAEPETGIINDQMDADGFSRRYALFSELSHQPGRAYLTLGLKAVKSFLGISDTTMPRFDPDNHIWNYGGLKINAHGNSNTFLVNYYGPASGYKLPLEEDYPAMGTFPRYSLAYIIDTEDISLS</sequence>
<evidence type="ECO:0000259" key="2">
    <source>
        <dbReference type="Pfam" id="PF05226"/>
    </source>
</evidence>